<dbReference type="GO" id="GO:0098797">
    <property type="term" value="C:plasma membrane protein complex"/>
    <property type="evidence" value="ECO:0007669"/>
    <property type="project" value="TreeGrafter"/>
</dbReference>
<evidence type="ECO:0000313" key="5">
    <source>
        <dbReference type="Proteomes" id="UP000276133"/>
    </source>
</evidence>
<feature type="non-terminal residue" evidence="4">
    <location>
        <position position="216"/>
    </location>
</feature>
<dbReference type="OrthoDB" id="26525at2759"/>
<dbReference type="Pfam" id="PF13499">
    <property type="entry name" value="EF-hand_7"/>
    <property type="match status" value="1"/>
</dbReference>
<keyword evidence="1" id="KW-0479">Metal-binding</keyword>
<dbReference type="PROSITE" id="PS50222">
    <property type="entry name" value="EF_HAND_2"/>
    <property type="match status" value="2"/>
</dbReference>
<comment type="caution">
    <text evidence="4">The sequence shown here is derived from an EMBL/GenBank/DDBJ whole genome shotgun (WGS) entry which is preliminary data.</text>
</comment>
<dbReference type="STRING" id="10195.A0A3M7QIP7"/>
<dbReference type="InterPro" id="IPR011992">
    <property type="entry name" value="EF-hand-dom_pair"/>
</dbReference>
<dbReference type="InterPro" id="IPR052266">
    <property type="entry name" value="Miro-EF-hand_domain"/>
</dbReference>
<dbReference type="AlphaFoldDB" id="A0A3M7QIP7"/>
<evidence type="ECO:0000256" key="2">
    <source>
        <dbReference type="ARBA" id="ARBA00022737"/>
    </source>
</evidence>
<dbReference type="GO" id="GO:0060170">
    <property type="term" value="C:ciliary membrane"/>
    <property type="evidence" value="ECO:0007669"/>
    <property type="project" value="TreeGrafter"/>
</dbReference>
<dbReference type="CDD" id="cd00051">
    <property type="entry name" value="EFh"/>
    <property type="match status" value="1"/>
</dbReference>
<name>A0A3M7QIP7_BRAPC</name>
<reference evidence="4 5" key="1">
    <citation type="journal article" date="2018" name="Sci. Rep.">
        <title>Genomic signatures of local adaptation to the degree of environmental predictability in rotifers.</title>
        <authorList>
            <person name="Franch-Gras L."/>
            <person name="Hahn C."/>
            <person name="Garcia-Roger E.M."/>
            <person name="Carmona M.J."/>
            <person name="Serra M."/>
            <person name="Gomez A."/>
        </authorList>
    </citation>
    <scope>NUCLEOTIDE SEQUENCE [LARGE SCALE GENOMIC DNA]</scope>
    <source>
        <strain evidence="4">HYR1</strain>
    </source>
</reference>
<sequence length="216" mass="25407">MNRNSLYDSFEDFKAAFIFVNESSKGFLRSSSELLKALQQCGRNPNRKIIEKYWNQNNYIDIDEFCKIASREKNTTEDDLISAFRMIDSGSDGLIRLKEFIDIFGNEGDELHKDEIRQLLKDVDIDKNEELNFKEFVDLVMNTIAKAKKNANKKMKMITLKEKDAKFSVRDERSFSALSIDDYENEIVYKNEKKKMKNMFKPNDRRNVENDYAGEK</sequence>
<dbReference type="GO" id="GO:0005509">
    <property type="term" value="F:calcium ion binding"/>
    <property type="evidence" value="ECO:0007669"/>
    <property type="project" value="InterPro"/>
</dbReference>
<dbReference type="FunFam" id="1.10.238.10:FF:000003">
    <property type="entry name" value="Calmodulin A"/>
    <property type="match status" value="1"/>
</dbReference>
<feature type="domain" description="EF-hand" evidence="3">
    <location>
        <begin position="75"/>
        <end position="110"/>
    </location>
</feature>
<evidence type="ECO:0000256" key="1">
    <source>
        <dbReference type="ARBA" id="ARBA00022723"/>
    </source>
</evidence>
<dbReference type="SUPFAM" id="SSF47473">
    <property type="entry name" value="EF-hand"/>
    <property type="match status" value="1"/>
</dbReference>
<gene>
    <name evidence="4" type="ORF">BpHYR1_018576</name>
</gene>
<proteinExistence type="predicted"/>
<dbReference type="GO" id="GO:1903569">
    <property type="term" value="P:positive regulation of protein localization to ciliary membrane"/>
    <property type="evidence" value="ECO:0007669"/>
    <property type="project" value="TreeGrafter"/>
</dbReference>
<keyword evidence="2" id="KW-0677">Repeat</keyword>
<organism evidence="4 5">
    <name type="scientific">Brachionus plicatilis</name>
    <name type="common">Marine rotifer</name>
    <name type="synonym">Brachionus muelleri</name>
    <dbReference type="NCBI Taxonomy" id="10195"/>
    <lineage>
        <taxon>Eukaryota</taxon>
        <taxon>Metazoa</taxon>
        <taxon>Spiralia</taxon>
        <taxon>Gnathifera</taxon>
        <taxon>Rotifera</taxon>
        <taxon>Eurotatoria</taxon>
        <taxon>Monogononta</taxon>
        <taxon>Pseudotrocha</taxon>
        <taxon>Ploima</taxon>
        <taxon>Brachionidae</taxon>
        <taxon>Brachionus</taxon>
    </lineage>
</organism>
<dbReference type="Proteomes" id="UP000276133">
    <property type="component" value="Unassembled WGS sequence"/>
</dbReference>
<evidence type="ECO:0000259" key="3">
    <source>
        <dbReference type="PROSITE" id="PS50222"/>
    </source>
</evidence>
<accession>A0A3M7QIP7</accession>
<protein>
    <submittedName>
        <fullName evidence="4">EF-hand calcium-binding domain-containing 7</fullName>
    </submittedName>
</protein>
<dbReference type="Gene3D" id="1.10.238.10">
    <property type="entry name" value="EF-hand"/>
    <property type="match status" value="2"/>
</dbReference>
<keyword evidence="5" id="KW-1185">Reference proteome</keyword>
<dbReference type="InterPro" id="IPR002048">
    <property type="entry name" value="EF_hand_dom"/>
</dbReference>
<dbReference type="PANTHER" id="PTHR46819">
    <property type="entry name" value="EF-HAND CALCIUM-BINDING DOMAIN-CONTAINING PROTEIN 7"/>
    <property type="match status" value="1"/>
</dbReference>
<evidence type="ECO:0000313" key="4">
    <source>
        <dbReference type="EMBL" id="RNA11122.1"/>
    </source>
</evidence>
<dbReference type="EMBL" id="REGN01006040">
    <property type="protein sequence ID" value="RNA11122.1"/>
    <property type="molecule type" value="Genomic_DNA"/>
</dbReference>
<dbReference type="SMART" id="SM00054">
    <property type="entry name" value="EFh"/>
    <property type="match status" value="2"/>
</dbReference>
<dbReference type="PANTHER" id="PTHR46819:SF1">
    <property type="entry name" value="EF-HAND CALCIUM-BINDING DOMAIN-CONTAINING PROTEIN 7"/>
    <property type="match status" value="1"/>
</dbReference>
<feature type="domain" description="EF-hand" evidence="3">
    <location>
        <begin position="111"/>
        <end position="146"/>
    </location>
</feature>